<evidence type="ECO:0000313" key="3">
    <source>
        <dbReference type="Proteomes" id="UP000238563"/>
    </source>
</evidence>
<organism evidence="2 3">
    <name type="scientific">Phyllobacterium myrsinacearum</name>
    <dbReference type="NCBI Taxonomy" id="28101"/>
    <lineage>
        <taxon>Bacteria</taxon>
        <taxon>Pseudomonadati</taxon>
        <taxon>Pseudomonadota</taxon>
        <taxon>Alphaproteobacteria</taxon>
        <taxon>Hyphomicrobiales</taxon>
        <taxon>Phyllobacteriaceae</taxon>
        <taxon>Phyllobacterium</taxon>
    </lineage>
</organism>
<accession>A0A2S9J9V2</accession>
<feature type="transmembrane region" description="Helical" evidence="1">
    <location>
        <begin position="214"/>
        <end position="238"/>
    </location>
</feature>
<feature type="transmembrane region" description="Helical" evidence="1">
    <location>
        <begin position="109"/>
        <end position="138"/>
    </location>
</feature>
<keyword evidence="1" id="KW-0472">Membrane</keyword>
<feature type="transmembrane region" description="Helical" evidence="1">
    <location>
        <begin position="15"/>
        <end position="36"/>
    </location>
</feature>
<dbReference type="OrthoDB" id="164118at2"/>
<keyword evidence="3" id="KW-1185">Reference proteome</keyword>
<keyword evidence="1" id="KW-0812">Transmembrane</keyword>
<protein>
    <submittedName>
        <fullName evidence="2">Metal-binding protein</fullName>
    </submittedName>
</protein>
<dbReference type="AlphaFoldDB" id="A0A2S9J9V2"/>
<dbReference type="Pfam" id="PF09948">
    <property type="entry name" value="PpoB2"/>
    <property type="match status" value="1"/>
</dbReference>
<proteinExistence type="predicted"/>
<name>A0A2S9J9V2_9HYPH</name>
<keyword evidence="1" id="KW-1133">Transmembrane helix</keyword>
<reference evidence="2 3" key="1">
    <citation type="submission" date="2018-02" db="EMBL/GenBank/DDBJ databases">
        <title>The draft genome of Phyllobacterium myrsinacearum DSM5892.</title>
        <authorList>
            <person name="Li L."/>
            <person name="Liu L."/>
            <person name="Zhang X."/>
            <person name="Wang T."/>
        </authorList>
    </citation>
    <scope>NUCLEOTIDE SEQUENCE [LARGE SCALE GENOMIC DNA]</scope>
    <source>
        <strain evidence="2 3">DSM 5892</strain>
    </source>
</reference>
<feature type="transmembrane region" description="Helical" evidence="1">
    <location>
        <begin position="150"/>
        <end position="168"/>
    </location>
</feature>
<comment type="caution">
    <text evidence="2">The sequence shown here is derived from an EMBL/GenBank/DDBJ whole genome shotgun (WGS) entry which is preliminary data.</text>
</comment>
<gene>
    <name evidence="2" type="ORF">C5750_25630</name>
</gene>
<dbReference type="Proteomes" id="UP000238563">
    <property type="component" value="Unassembled WGS sequence"/>
</dbReference>
<dbReference type="EMBL" id="PVBT01000011">
    <property type="protein sequence ID" value="PRD49565.1"/>
    <property type="molecule type" value="Genomic_DNA"/>
</dbReference>
<evidence type="ECO:0000256" key="1">
    <source>
        <dbReference type="SAM" id="Phobius"/>
    </source>
</evidence>
<sequence length="272" mass="29734">MSATALEAVLRRDRWIVAASLAALTMIAWAYIFWLARSMYSDDTAMQGMDAASLDAMMMSGFRPWTMTELAVTLLMWMVMMIGMMTPSAAPMILLYARVGRHSEVEGKPLAATGFFLGGYFLAWMAFACAATLGQWALESTLLLTPMMTSASGIFSGIMLIAVGLFQWTPLKDICLRQCQAPVMFIHRHGGFRRDPPGSVALGFRHGMYCVGCCWALMGLLFIGGVMNVLWIAAVAIFVLAEKLVARGRWFSRLSGLALCAAGLWLLGTAIL</sequence>
<evidence type="ECO:0000313" key="2">
    <source>
        <dbReference type="EMBL" id="PRD49565.1"/>
    </source>
</evidence>
<feature type="transmembrane region" description="Helical" evidence="1">
    <location>
        <begin position="74"/>
        <end position="97"/>
    </location>
</feature>
<feature type="transmembrane region" description="Helical" evidence="1">
    <location>
        <begin position="250"/>
        <end position="271"/>
    </location>
</feature>
<dbReference type="InterPro" id="IPR018688">
    <property type="entry name" value="PpoB2-like"/>
</dbReference>